<sequence>MRIRATVAAVSGALALSALAMPAAHAAGGGSSFGTEATKLFAAAHSTSGKTAFSATTADDDVPYAMDVSFSNVKIAKAVTVGTTAHVATSVTYTLTHGADVDITAADFFSGAYIYKGSYENSANFLIGDDPAKCTVTSATTASCKGNIDIYPGEGELFNSDAGLWHAGALAIAYNGQDPTSSDFDITKVGYADQGALGSTQVQRLSKLTVNAAPEPVKKGKTITVTGALTRANWEDGKYHGYAGQSVRLQFRKKGSSTYTNVKGIKSSSTGTLKTTTKATVDGYYRFSFVGTATTPAVNATGDYVDVK</sequence>
<organism evidence="2 3">
    <name type="scientific">Streptomyces hyaluromycini</name>
    <dbReference type="NCBI Taxonomy" id="1377993"/>
    <lineage>
        <taxon>Bacteria</taxon>
        <taxon>Bacillati</taxon>
        <taxon>Actinomycetota</taxon>
        <taxon>Actinomycetes</taxon>
        <taxon>Kitasatosporales</taxon>
        <taxon>Streptomycetaceae</taxon>
        <taxon>Streptomyces</taxon>
    </lineage>
</organism>
<evidence type="ECO:0000256" key="1">
    <source>
        <dbReference type="SAM" id="SignalP"/>
    </source>
</evidence>
<evidence type="ECO:0000313" key="3">
    <source>
        <dbReference type="Proteomes" id="UP001474181"/>
    </source>
</evidence>
<evidence type="ECO:0000313" key="2">
    <source>
        <dbReference type="EMBL" id="MER7182723.1"/>
    </source>
</evidence>
<comment type="caution">
    <text evidence="2">The sequence shown here is derived from an EMBL/GenBank/DDBJ whole genome shotgun (WGS) entry which is preliminary data.</text>
</comment>
<dbReference type="Proteomes" id="UP001474181">
    <property type="component" value="Unassembled WGS sequence"/>
</dbReference>
<gene>
    <name evidence="2" type="ORF">ABT404_25150</name>
</gene>
<accession>A0ABV1X138</accession>
<feature type="chain" id="PRO_5046947082" description="Lipoprotein" evidence="1">
    <location>
        <begin position="27"/>
        <end position="308"/>
    </location>
</feature>
<name>A0ABV1X138_9ACTN</name>
<proteinExistence type="predicted"/>
<feature type="signal peptide" evidence="1">
    <location>
        <begin position="1"/>
        <end position="26"/>
    </location>
</feature>
<protein>
    <recommendedName>
        <fullName evidence="4">Lipoprotein</fullName>
    </recommendedName>
</protein>
<dbReference type="EMBL" id="JBEPEK010000194">
    <property type="protein sequence ID" value="MER7182723.1"/>
    <property type="molecule type" value="Genomic_DNA"/>
</dbReference>
<reference evidence="2 3" key="1">
    <citation type="submission" date="2024-06" db="EMBL/GenBank/DDBJ databases">
        <title>The Natural Products Discovery Center: Release of the First 8490 Sequenced Strains for Exploring Actinobacteria Biosynthetic Diversity.</title>
        <authorList>
            <person name="Kalkreuter E."/>
            <person name="Kautsar S.A."/>
            <person name="Yang D."/>
            <person name="Bader C.D."/>
            <person name="Teijaro C.N."/>
            <person name="Fluegel L."/>
            <person name="Davis C.M."/>
            <person name="Simpson J.R."/>
            <person name="Lauterbach L."/>
            <person name="Steele A.D."/>
            <person name="Gui C."/>
            <person name="Meng S."/>
            <person name="Li G."/>
            <person name="Viehrig K."/>
            <person name="Ye F."/>
            <person name="Su P."/>
            <person name="Kiefer A.F."/>
            <person name="Nichols A."/>
            <person name="Cepeda A.J."/>
            <person name="Yan W."/>
            <person name="Fan B."/>
            <person name="Jiang Y."/>
            <person name="Adhikari A."/>
            <person name="Zheng C.-J."/>
            <person name="Schuster L."/>
            <person name="Cowan T.M."/>
            <person name="Smanski M.J."/>
            <person name="Chevrette M.G."/>
            <person name="De Carvalho L.P.S."/>
            <person name="Shen B."/>
        </authorList>
    </citation>
    <scope>NUCLEOTIDE SEQUENCE [LARGE SCALE GENOMIC DNA]</scope>
    <source>
        <strain evidence="2 3">NPDC000234</strain>
    </source>
</reference>
<keyword evidence="3" id="KW-1185">Reference proteome</keyword>
<dbReference type="RefSeq" id="WP_350783756.1">
    <property type="nucleotide sequence ID" value="NZ_JBEPEK010000194.1"/>
</dbReference>
<evidence type="ECO:0008006" key="4">
    <source>
        <dbReference type="Google" id="ProtNLM"/>
    </source>
</evidence>
<keyword evidence="1" id="KW-0732">Signal</keyword>